<name>A0A368UZG4_MARNT</name>
<keyword evidence="2 4" id="KW-0489">Methyltransferase</keyword>
<dbReference type="EMBL" id="QPJB01000006">
    <property type="protein sequence ID" value="RCW34189.1"/>
    <property type="molecule type" value="Genomic_DNA"/>
</dbReference>
<dbReference type="Pfam" id="PF04445">
    <property type="entry name" value="SAM_MT"/>
    <property type="match status" value="1"/>
</dbReference>
<evidence type="ECO:0000256" key="2">
    <source>
        <dbReference type="HAMAP-Rule" id="MF_01523"/>
    </source>
</evidence>
<feature type="binding site" evidence="2">
    <location>
        <begin position="143"/>
        <end position="144"/>
    </location>
    <ligand>
        <name>S-adenosyl-L-methionine</name>
        <dbReference type="ChEBI" id="CHEBI:59789"/>
    </ligand>
</feature>
<dbReference type="EC" id="2.1.1.242" evidence="2"/>
<keyword evidence="2" id="KW-0698">rRNA processing</keyword>
<keyword evidence="2" id="KW-0949">S-adenosyl-L-methionine</keyword>
<dbReference type="AlphaFoldDB" id="A0A368UZG4"/>
<organism evidence="4 5">
    <name type="scientific">Marinobacter nauticus</name>
    <name type="common">Marinobacter hydrocarbonoclasticus</name>
    <name type="synonym">Marinobacter aquaeolei</name>
    <dbReference type="NCBI Taxonomy" id="2743"/>
    <lineage>
        <taxon>Bacteria</taxon>
        <taxon>Pseudomonadati</taxon>
        <taxon>Pseudomonadota</taxon>
        <taxon>Gammaproteobacteria</taxon>
        <taxon>Pseudomonadales</taxon>
        <taxon>Marinobacteraceae</taxon>
        <taxon>Marinobacter</taxon>
    </lineage>
</organism>
<dbReference type="RefSeq" id="WP_113879890.1">
    <property type="nucleotide sequence ID" value="NZ_QNSA01000006.1"/>
</dbReference>
<dbReference type="Gene3D" id="3.40.50.150">
    <property type="entry name" value="Vaccinia Virus protein VP39"/>
    <property type="match status" value="1"/>
</dbReference>
<protein>
    <recommendedName>
        <fullName evidence="2">Ribosomal RNA small subunit methyltransferase J</fullName>
        <ecNumber evidence="2">2.1.1.242</ecNumber>
    </recommendedName>
    <alternativeName>
        <fullName evidence="2">16S rRNA m2G1516 methyltransferase</fullName>
    </alternativeName>
    <alternativeName>
        <fullName evidence="2">rRNA (guanine-N(2)-)-methyltransferase</fullName>
    </alternativeName>
</protein>
<evidence type="ECO:0000313" key="3">
    <source>
        <dbReference type="EMBL" id="RBP73369.1"/>
    </source>
</evidence>
<comment type="similarity">
    <text evidence="2">Belongs to the methyltransferase superfamily. RsmJ family.</text>
</comment>
<evidence type="ECO:0000256" key="1">
    <source>
        <dbReference type="ARBA" id="ARBA00022679"/>
    </source>
</evidence>
<keyword evidence="2" id="KW-0963">Cytoplasm</keyword>
<proteinExistence type="inferred from homology"/>
<dbReference type="HAMAP" id="MF_01523">
    <property type="entry name" value="16SrRNA_methyltr_J"/>
    <property type="match status" value="1"/>
</dbReference>
<evidence type="ECO:0000313" key="5">
    <source>
        <dbReference type="Proteomes" id="UP000252795"/>
    </source>
</evidence>
<evidence type="ECO:0000313" key="4">
    <source>
        <dbReference type="EMBL" id="RCW34189.1"/>
    </source>
</evidence>
<dbReference type="Proteomes" id="UP000252795">
    <property type="component" value="Unassembled WGS sequence"/>
</dbReference>
<dbReference type="Proteomes" id="UP000253065">
    <property type="component" value="Unassembled WGS sequence"/>
</dbReference>
<dbReference type="InterPro" id="IPR007536">
    <property type="entry name" value="16SrRNA_methylTrfase_J"/>
</dbReference>
<keyword evidence="6" id="KW-1185">Reference proteome</keyword>
<evidence type="ECO:0000313" key="6">
    <source>
        <dbReference type="Proteomes" id="UP000253065"/>
    </source>
</evidence>
<dbReference type="InterPro" id="IPR029063">
    <property type="entry name" value="SAM-dependent_MTases_sf"/>
</dbReference>
<comment type="subcellular location">
    <subcellularLocation>
        <location evidence="2">Cytoplasm</location>
    </subcellularLocation>
</comment>
<dbReference type="PANTHER" id="PTHR36112">
    <property type="entry name" value="RIBOSOMAL RNA SMALL SUBUNIT METHYLTRANSFERASE J"/>
    <property type="match status" value="1"/>
</dbReference>
<dbReference type="GO" id="GO:0005737">
    <property type="term" value="C:cytoplasm"/>
    <property type="evidence" value="ECO:0007669"/>
    <property type="project" value="UniProtKB-SubCell"/>
</dbReference>
<dbReference type="GO" id="GO:0008990">
    <property type="term" value="F:rRNA (guanine-N2-)-methyltransferase activity"/>
    <property type="evidence" value="ECO:0007669"/>
    <property type="project" value="UniProtKB-UniRule"/>
</dbReference>
<accession>A0A368UZG4</accession>
<dbReference type="PANTHER" id="PTHR36112:SF1">
    <property type="entry name" value="RIBOSOMAL RNA SMALL SUBUNIT METHYLTRANSFERASE J"/>
    <property type="match status" value="1"/>
</dbReference>
<reference evidence="4 5" key="1">
    <citation type="submission" date="2018-07" db="EMBL/GenBank/DDBJ databases">
        <title>Freshwater and sediment microbial communities from various areas in North America, analyzing microbe dynamics in response to fracking.</title>
        <authorList>
            <person name="Lamendella R."/>
        </authorList>
    </citation>
    <scope>NUCLEOTIDE SEQUENCE [LARGE SCALE GENOMIC DNA]</scope>
    <source>
        <strain evidence="4 5">114E</strain>
        <strain evidence="3 6">114E_o</strain>
    </source>
</reference>
<comment type="caution">
    <text evidence="2">Lacks conserved residue(s) required for the propagation of feature annotation.</text>
</comment>
<sequence length="278" mass="29803">MPSSSSHTELPDSSSLRHILAVAHSPLAEPGVARALATELGLDWLGVVAPKQVRNYGLLLFMDEHGLALQQTGKGAPGPVRAEFVSGKMGYRREHGGGAGQLVARAVGMQKTRAPLQVLDATAGLGQDAFVLASLGCQMTLFERNPIIHALLADGLYRASLNEACAPIVARMTLHSGNSLDWMNQAGPEAVDVVYLDPMFPHRDKSALVKKEMQVFRQVVGDDDDASQLLEAALGCVRYRVVVKRPRKAPAIAGPEPAARVEGKSSRYDIYPIRALPA</sequence>
<gene>
    <name evidence="2" type="primary">rsmJ</name>
    <name evidence="4" type="ORF">DET51_106231</name>
    <name evidence="3" type="ORF">DET64_106230</name>
</gene>
<keyword evidence="1 2" id="KW-0808">Transferase</keyword>
<comment type="caution">
    <text evidence="4">The sequence shown here is derived from an EMBL/GenBank/DDBJ whole genome shotgun (WGS) entry which is preliminary data.</text>
</comment>
<comment type="function">
    <text evidence="2">Specifically methylates the guanosine in position 1516 of 16S rRNA.</text>
</comment>
<dbReference type="EMBL" id="QNSA01000006">
    <property type="protein sequence ID" value="RBP73369.1"/>
    <property type="molecule type" value="Genomic_DNA"/>
</dbReference>
<feature type="binding site" evidence="2">
    <location>
        <position position="197"/>
    </location>
    <ligand>
        <name>S-adenosyl-L-methionine</name>
        <dbReference type="ChEBI" id="CHEBI:59789"/>
    </ligand>
</feature>
<dbReference type="SUPFAM" id="SSF53335">
    <property type="entry name" value="S-adenosyl-L-methionine-dependent methyltransferases"/>
    <property type="match status" value="1"/>
</dbReference>
<comment type="catalytic activity">
    <reaction evidence="2">
        <text>guanosine(1516) in 16S rRNA + S-adenosyl-L-methionine = N(2)-methylguanosine(1516) in 16S rRNA + S-adenosyl-L-homocysteine + H(+)</text>
        <dbReference type="Rhea" id="RHEA:43220"/>
        <dbReference type="Rhea" id="RHEA-COMP:10412"/>
        <dbReference type="Rhea" id="RHEA-COMP:10413"/>
        <dbReference type="ChEBI" id="CHEBI:15378"/>
        <dbReference type="ChEBI" id="CHEBI:57856"/>
        <dbReference type="ChEBI" id="CHEBI:59789"/>
        <dbReference type="ChEBI" id="CHEBI:74269"/>
        <dbReference type="ChEBI" id="CHEBI:74481"/>
        <dbReference type="EC" id="2.1.1.242"/>
    </reaction>
</comment>